<dbReference type="OrthoDB" id="10250441at2759"/>
<gene>
    <name evidence="1" type="ORF">DEBURN_LOCUS8678</name>
</gene>
<dbReference type="SUPFAM" id="SSF53474">
    <property type="entry name" value="alpha/beta-Hydrolases"/>
    <property type="match status" value="1"/>
</dbReference>
<name>A0A9N9C0H2_9GLOM</name>
<comment type="caution">
    <text evidence="1">The sequence shown here is derived from an EMBL/GenBank/DDBJ whole genome shotgun (WGS) entry which is preliminary data.</text>
</comment>
<dbReference type="AlphaFoldDB" id="A0A9N9C0H2"/>
<dbReference type="Gene3D" id="3.40.50.1820">
    <property type="entry name" value="alpha/beta hydrolase"/>
    <property type="match status" value="1"/>
</dbReference>
<dbReference type="PANTHER" id="PTHR11440">
    <property type="entry name" value="LECITHIN-CHOLESTEROL ACYLTRANSFERASE-RELATED"/>
    <property type="match status" value="1"/>
</dbReference>
<dbReference type="Proteomes" id="UP000789706">
    <property type="component" value="Unassembled WGS sequence"/>
</dbReference>
<dbReference type="InterPro" id="IPR029058">
    <property type="entry name" value="AB_hydrolase_fold"/>
</dbReference>
<proteinExistence type="predicted"/>
<dbReference type="EMBL" id="CAJVPK010001355">
    <property type="protein sequence ID" value="CAG8583303.1"/>
    <property type="molecule type" value="Genomic_DNA"/>
</dbReference>
<keyword evidence="2" id="KW-1185">Reference proteome</keyword>
<accession>A0A9N9C0H2</accession>
<sequence length="364" mass="42101">MKNYFAPKIVPGFENLHSDIVIIPGFKGSRLFNTVTKNAGWLELHTPFLPYSKENIDLPLEIEKNEEHCLVPDGIFARVLWMKFYDTLIKHLEDLEIKWNQDLQKSFDEEKTNSKSPLRFHKFSYDWRRSNEATHSNGGLITLSTLHQAPHLIAGAIFAGTPFHGAPGILRDLRFGSDTLFNKKIQDDAAFITFRPVLGFLPWNRIAFRDIDTNEDVYVDYFDIKEWLKNDWVNIIHEDNLRYLELGSKEKRIEYLNRTLENTKEFHETLKFRKDFDYPPLVTLASGKLPTNGGYMVQRDDDKTKILYENPIVVNGDGAVPIESTKLPEGIPHKTIFSERSHGELLEDLETVGEALLFLFSKNN</sequence>
<evidence type="ECO:0000313" key="1">
    <source>
        <dbReference type="EMBL" id="CAG8583303.1"/>
    </source>
</evidence>
<organism evidence="1 2">
    <name type="scientific">Diversispora eburnea</name>
    <dbReference type="NCBI Taxonomy" id="1213867"/>
    <lineage>
        <taxon>Eukaryota</taxon>
        <taxon>Fungi</taxon>
        <taxon>Fungi incertae sedis</taxon>
        <taxon>Mucoromycota</taxon>
        <taxon>Glomeromycotina</taxon>
        <taxon>Glomeromycetes</taxon>
        <taxon>Diversisporales</taxon>
        <taxon>Diversisporaceae</taxon>
        <taxon>Diversispora</taxon>
    </lineage>
</organism>
<protein>
    <submittedName>
        <fullName evidence="1">4928_t:CDS:1</fullName>
    </submittedName>
</protein>
<reference evidence="1" key="1">
    <citation type="submission" date="2021-06" db="EMBL/GenBank/DDBJ databases">
        <authorList>
            <person name="Kallberg Y."/>
            <person name="Tangrot J."/>
            <person name="Rosling A."/>
        </authorList>
    </citation>
    <scope>NUCLEOTIDE SEQUENCE</scope>
    <source>
        <strain evidence="1">AZ414A</strain>
    </source>
</reference>
<evidence type="ECO:0000313" key="2">
    <source>
        <dbReference type="Proteomes" id="UP000789706"/>
    </source>
</evidence>